<dbReference type="InterPro" id="IPR008889">
    <property type="entry name" value="VQ"/>
</dbReference>
<feature type="domain" description="VQ" evidence="1">
    <location>
        <begin position="33"/>
        <end position="59"/>
    </location>
</feature>
<dbReference type="PANTHER" id="PTHR33624">
    <property type="entry name" value="SIGMA FACTOR BINDING PROTEIN 1, CHLOROPLASTIC"/>
    <property type="match status" value="1"/>
</dbReference>
<evidence type="ECO:0000313" key="2">
    <source>
        <dbReference type="EMBL" id="MCL7025789.1"/>
    </source>
</evidence>
<dbReference type="InterPro" id="IPR039335">
    <property type="entry name" value="SIB1/2"/>
</dbReference>
<sequence>METRPSLRKSTNSTINKYSIRKKISKPIKVVYISNPMKVKTTVSEFRSLVQELTGRDSDTSSDSLSIDWSRFSDSNEIDNFQTVPKQDHRSKNMNGSLARSNTNDNIHHQQQKHGDFIDGVLGFDYPYWMSTSPDSSSSILDDVFDVPQVMENMNGFFPLNTFMEAQHLVDFNPRPLMQ</sequence>
<name>A0AA41UZ94_PAPNU</name>
<evidence type="ECO:0000313" key="3">
    <source>
        <dbReference type="Proteomes" id="UP001177140"/>
    </source>
</evidence>
<comment type="caution">
    <text evidence="2">The sequence shown here is derived from an EMBL/GenBank/DDBJ whole genome shotgun (WGS) entry which is preliminary data.</text>
</comment>
<reference evidence="2" key="1">
    <citation type="submission" date="2022-03" db="EMBL/GenBank/DDBJ databases">
        <title>A functionally conserved STORR gene fusion in Papaver species that diverged 16.8 million years ago.</title>
        <authorList>
            <person name="Catania T."/>
        </authorList>
    </citation>
    <scope>NUCLEOTIDE SEQUENCE</scope>
    <source>
        <strain evidence="2">S-191538</strain>
    </source>
</reference>
<dbReference type="Proteomes" id="UP001177140">
    <property type="component" value="Unassembled WGS sequence"/>
</dbReference>
<keyword evidence="3" id="KW-1185">Reference proteome</keyword>
<accession>A0AA41UZ94</accession>
<dbReference type="PANTHER" id="PTHR33624:SF17">
    <property type="entry name" value="OS07G0687400 PROTEIN"/>
    <property type="match status" value="1"/>
</dbReference>
<dbReference type="EMBL" id="JAJJMA010049053">
    <property type="protein sequence ID" value="MCL7025789.1"/>
    <property type="molecule type" value="Genomic_DNA"/>
</dbReference>
<gene>
    <name evidence="2" type="ORF">MKW94_007859</name>
</gene>
<dbReference type="AlphaFoldDB" id="A0AA41UZ94"/>
<protein>
    <recommendedName>
        <fullName evidence="1">VQ domain-containing protein</fullName>
    </recommendedName>
</protein>
<organism evidence="2 3">
    <name type="scientific">Papaver nudicaule</name>
    <name type="common">Iceland poppy</name>
    <dbReference type="NCBI Taxonomy" id="74823"/>
    <lineage>
        <taxon>Eukaryota</taxon>
        <taxon>Viridiplantae</taxon>
        <taxon>Streptophyta</taxon>
        <taxon>Embryophyta</taxon>
        <taxon>Tracheophyta</taxon>
        <taxon>Spermatophyta</taxon>
        <taxon>Magnoliopsida</taxon>
        <taxon>Ranunculales</taxon>
        <taxon>Papaveraceae</taxon>
        <taxon>Papaveroideae</taxon>
        <taxon>Papaver</taxon>
    </lineage>
</organism>
<evidence type="ECO:0000259" key="1">
    <source>
        <dbReference type="Pfam" id="PF05678"/>
    </source>
</evidence>
<dbReference type="Pfam" id="PF05678">
    <property type="entry name" value="VQ"/>
    <property type="match status" value="1"/>
</dbReference>
<proteinExistence type="predicted"/>